<evidence type="ECO:0000256" key="1">
    <source>
        <dbReference type="SAM" id="MobiDB-lite"/>
    </source>
</evidence>
<proteinExistence type="predicted"/>
<gene>
    <name evidence="2" type="ORF">N657DRAFT_639929</name>
</gene>
<dbReference type="Proteomes" id="UP001302602">
    <property type="component" value="Unassembled WGS sequence"/>
</dbReference>
<reference evidence="2" key="1">
    <citation type="journal article" date="2023" name="Mol. Phylogenet. Evol.">
        <title>Genome-scale phylogeny and comparative genomics of the fungal order Sordariales.</title>
        <authorList>
            <person name="Hensen N."/>
            <person name="Bonometti L."/>
            <person name="Westerberg I."/>
            <person name="Brannstrom I.O."/>
            <person name="Guillou S."/>
            <person name="Cros-Aarteil S."/>
            <person name="Calhoun S."/>
            <person name="Haridas S."/>
            <person name="Kuo A."/>
            <person name="Mondo S."/>
            <person name="Pangilinan J."/>
            <person name="Riley R."/>
            <person name="LaButti K."/>
            <person name="Andreopoulos B."/>
            <person name="Lipzen A."/>
            <person name="Chen C."/>
            <person name="Yan M."/>
            <person name="Daum C."/>
            <person name="Ng V."/>
            <person name="Clum A."/>
            <person name="Steindorff A."/>
            <person name="Ohm R.A."/>
            <person name="Martin F."/>
            <person name="Silar P."/>
            <person name="Natvig D.O."/>
            <person name="Lalanne C."/>
            <person name="Gautier V."/>
            <person name="Ament-Velasquez S.L."/>
            <person name="Kruys A."/>
            <person name="Hutchinson M.I."/>
            <person name="Powell A.J."/>
            <person name="Barry K."/>
            <person name="Miller A.N."/>
            <person name="Grigoriev I.V."/>
            <person name="Debuchy R."/>
            <person name="Gladieux P."/>
            <person name="Hiltunen Thoren M."/>
            <person name="Johannesson H."/>
        </authorList>
    </citation>
    <scope>NUCLEOTIDE SEQUENCE</scope>
    <source>
        <strain evidence="2">CBS 731.68</strain>
    </source>
</reference>
<sequence>MTMDSETAGVIEAYEELYVSPTCFVQTAENRFGPDVLDDLKAFVYETSHANDVDFDEDEDDEDDDDGDEEEDWVDAGLVFLEPHEWELALNNSGLETDPNHAQHGFPRIATTRHNLTALSQQYNLYFAAYQDKIYVYQPRRAAPQILPSPSLILHPRPSKLGQERGGVLDRRFPHQVNHLIVGNLGDSEIVLLAYDDGDVIAYYTKAIVRCIKGHSDKARSPAASPIRHTAHPKPFFHENVGRSAWGLAIHELSRLIAVGSNLHEVTVFAFALTHTNAGFKMPEVDDSPLLECGQTAFQLQRHFQSRTRTWRIILPLGRTGHNVPNLDFIDDELGEAEKVAATDVVGNVWLLDIWKIGASSIQWADPVMRDQHMIHAYKGWGVLVIPYRNFKPAKTIRESLGLPGGEVIAVTKSEESRVWLDTTCSLYYIKGYTSNPDAIFRHRRARIDYSRTHAASPQCHEDDLSDAWDSGSDTDEYDPACTAKPADTVGKLSCSLTADQEEDRWLSISPFSGKRLDLVIDDMSDETQLSRCIIPSFGETQPNVSEAQWALFNPANNRAERTRQLEFSKAKLPSHLAKNYCLLRTSTTDVELQPFDRDAPCIECKYLLTNNTRPATNMPWDLHPVYSERISMLLHVPALNLVVAGSPTGRVALITLTKTAKRLHLTRVRYGFRVDCVLPRKADEDKKLRPECTLIGVAMSPAPSRAGKGLELRPKAGPVMYRLILHYKDHTILMYDVARCADQEELLVF</sequence>
<organism evidence="2 3">
    <name type="scientific">Parathielavia appendiculata</name>
    <dbReference type="NCBI Taxonomy" id="2587402"/>
    <lineage>
        <taxon>Eukaryota</taxon>
        <taxon>Fungi</taxon>
        <taxon>Dikarya</taxon>
        <taxon>Ascomycota</taxon>
        <taxon>Pezizomycotina</taxon>
        <taxon>Sordariomycetes</taxon>
        <taxon>Sordariomycetidae</taxon>
        <taxon>Sordariales</taxon>
        <taxon>Chaetomiaceae</taxon>
        <taxon>Parathielavia</taxon>
    </lineage>
</organism>
<accession>A0AAN6UB86</accession>
<feature type="region of interest" description="Disordered" evidence="1">
    <location>
        <begin position="51"/>
        <end position="71"/>
    </location>
</feature>
<dbReference type="AlphaFoldDB" id="A0AAN6UB86"/>
<dbReference type="EMBL" id="MU853223">
    <property type="protein sequence ID" value="KAK4129326.1"/>
    <property type="molecule type" value="Genomic_DNA"/>
</dbReference>
<dbReference type="GeneID" id="87828636"/>
<keyword evidence="3" id="KW-1185">Reference proteome</keyword>
<protein>
    <recommendedName>
        <fullName evidence="4">Pyridine nucleotide-disulfide oxidoreductase family protein</fullName>
    </recommendedName>
</protein>
<dbReference type="RefSeq" id="XP_062653097.1">
    <property type="nucleotide sequence ID" value="XM_062791867.1"/>
</dbReference>
<evidence type="ECO:0000313" key="2">
    <source>
        <dbReference type="EMBL" id="KAK4129326.1"/>
    </source>
</evidence>
<reference evidence="2" key="2">
    <citation type="submission" date="2023-05" db="EMBL/GenBank/DDBJ databases">
        <authorList>
            <consortium name="Lawrence Berkeley National Laboratory"/>
            <person name="Steindorff A."/>
            <person name="Hensen N."/>
            <person name="Bonometti L."/>
            <person name="Westerberg I."/>
            <person name="Brannstrom I.O."/>
            <person name="Guillou S."/>
            <person name="Cros-Aarteil S."/>
            <person name="Calhoun S."/>
            <person name="Haridas S."/>
            <person name="Kuo A."/>
            <person name="Mondo S."/>
            <person name="Pangilinan J."/>
            <person name="Riley R."/>
            <person name="Labutti K."/>
            <person name="Andreopoulos B."/>
            <person name="Lipzen A."/>
            <person name="Chen C."/>
            <person name="Yanf M."/>
            <person name="Daum C."/>
            <person name="Ng V."/>
            <person name="Clum A."/>
            <person name="Ohm R."/>
            <person name="Martin F."/>
            <person name="Silar P."/>
            <person name="Natvig D."/>
            <person name="Lalanne C."/>
            <person name="Gautier V."/>
            <person name="Ament-Velasquez S.L."/>
            <person name="Kruys A."/>
            <person name="Hutchinson M.I."/>
            <person name="Powell A.J."/>
            <person name="Barry K."/>
            <person name="Miller A.N."/>
            <person name="Grigoriev I.V."/>
            <person name="Debuchy R."/>
            <person name="Gladieux P."/>
            <person name="Thoren M.H."/>
            <person name="Johannesson H."/>
        </authorList>
    </citation>
    <scope>NUCLEOTIDE SEQUENCE</scope>
    <source>
        <strain evidence="2">CBS 731.68</strain>
    </source>
</reference>
<evidence type="ECO:0000313" key="3">
    <source>
        <dbReference type="Proteomes" id="UP001302602"/>
    </source>
</evidence>
<feature type="compositionally biased region" description="Acidic residues" evidence="1">
    <location>
        <begin position="53"/>
        <end position="71"/>
    </location>
</feature>
<dbReference type="Pfam" id="PF08728">
    <property type="entry name" value="CRT10"/>
    <property type="match status" value="1"/>
</dbReference>
<name>A0AAN6UB86_9PEZI</name>
<evidence type="ECO:0008006" key="4">
    <source>
        <dbReference type="Google" id="ProtNLM"/>
    </source>
</evidence>
<comment type="caution">
    <text evidence="2">The sequence shown here is derived from an EMBL/GenBank/DDBJ whole genome shotgun (WGS) entry which is preliminary data.</text>
</comment>
<dbReference type="InterPro" id="IPR014839">
    <property type="entry name" value="Crt10"/>
</dbReference>